<protein>
    <submittedName>
        <fullName evidence="4">Phage head-tail connector protein</fullName>
    </submittedName>
</protein>
<reference evidence="4 5" key="1">
    <citation type="submission" date="2013-04" db="EMBL/GenBank/DDBJ databases">
        <authorList>
            <person name="Kuznetsov B."/>
            <person name="Ivanovsky R."/>
        </authorList>
    </citation>
    <scope>NUCLEOTIDE SEQUENCE [LARGE SCALE GENOMIC DNA]</scope>
    <source>
        <strain evidence="4 5">MGU-K5</strain>
    </source>
</reference>
<proteinExistence type="predicted"/>
<dbReference type="EMBL" id="AQPH01000001">
    <property type="protein sequence ID" value="EPY03498.1"/>
    <property type="molecule type" value="Genomic_DNA"/>
</dbReference>
<dbReference type="Pfam" id="PF12236">
    <property type="entry name" value="Head-tail_con"/>
    <property type="match status" value="1"/>
</dbReference>
<evidence type="ECO:0000313" key="5">
    <source>
        <dbReference type="Proteomes" id="UP000015350"/>
    </source>
</evidence>
<evidence type="ECO:0000256" key="2">
    <source>
        <dbReference type="ARBA" id="ARBA00022612"/>
    </source>
</evidence>
<organism evidence="4 5">
    <name type="scientific">Magnetospirillum fulvum MGU-K5</name>
    <dbReference type="NCBI Taxonomy" id="1316936"/>
    <lineage>
        <taxon>Bacteria</taxon>
        <taxon>Pseudomonadati</taxon>
        <taxon>Pseudomonadota</taxon>
        <taxon>Alphaproteobacteria</taxon>
        <taxon>Rhodospirillales</taxon>
        <taxon>Rhodospirillaceae</taxon>
        <taxon>Magnetospirillum</taxon>
    </lineage>
</organism>
<dbReference type="PATRIC" id="fig|1316936.3.peg.54"/>
<keyword evidence="3" id="KW-0231">Viral genome packaging</keyword>
<dbReference type="InterPro" id="IPR020991">
    <property type="entry name" value="Connector_podovirus"/>
</dbReference>
<dbReference type="AlphaFoldDB" id="S9SHA3"/>
<dbReference type="Proteomes" id="UP000015350">
    <property type="component" value="Unassembled WGS sequence"/>
</dbReference>
<name>S9SHA3_MAGFU</name>
<dbReference type="OrthoDB" id="1666403at2"/>
<evidence type="ECO:0000313" key="4">
    <source>
        <dbReference type="EMBL" id="EPY03498.1"/>
    </source>
</evidence>
<gene>
    <name evidence="4" type="ORF">K678_00265</name>
</gene>
<dbReference type="STRING" id="1316936.K678_00265"/>
<sequence>MADTDRRARYLRRLDALKTERSSFVSHWQDISTYLLPRRGRFLTTDRNKGDRRNSDIIDNTGTIAHRTLASGLMSGVTSPARPWFRLGAPDPALAEDDEVKTWLSDVERLMREVFNRSSLYNALYSVYEELAAFGTAAMLVYENMDPEGPIITCQTLTAGEYWVAQNSAGQVDTLYREYSMTVGQLVEEFGEDAVSQSVRDQYRKGRVDEWVEVVHAIEPSRKAGGKPFVEVWFEKGGRVDAFLREGGYDEFPAMCPRWHLAGSDIYGRAPAMDALGDVMQLQVMEKRLAQAIDKMVNPPLTAPTTLRGAPINALPGGVNFVDDTGQGGNGGIRSMYEVQPRTVEMQNAMDFVRRRIQQAFYADVWMIVTDIERSNVTATEIDARRQEKLLMLGPVLERLHHELLDPLIDRVFGIMVRKSAPFWALGVRGPLLPPPPEALAGQPLRVEYISILAEAQKSVAVGSIERLMSFVGSLAAVKPEVLDKVDFDQTVDEYREAIGAPVKMVVSDDKVTDIRKARASMQAKMQQMQAMQNAATTAQTGAQAAKVLSETDTGGQNALTAMLGAAVG</sequence>
<dbReference type="RefSeq" id="WP_021130444.1">
    <property type="nucleotide sequence ID" value="NZ_AQPH01000001.1"/>
</dbReference>
<keyword evidence="2" id="KW-1188">Viral release from host cell</keyword>
<dbReference type="eggNOG" id="ENOG502Z7XJ">
    <property type="taxonomic scope" value="Bacteria"/>
</dbReference>
<comment type="subcellular location">
    <subcellularLocation>
        <location evidence="1">Virion</location>
    </subcellularLocation>
</comment>
<evidence type="ECO:0000256" key="3">
    <source>
        <dbReference type="ARBA" id="ARBA00023219"/>
    </source>
</evidence>
<comment type="caution">
    <text evidence="4">The sequence shown here is derived from an EMBL/GenBank/DDBJ whole genome shotgun (WGS) entry which is preliminary data.</text>
</comment>
<evidence type="ECO:0000256" key="1">
    <source>
        <dbReference type="ARBA" id="ARBA00004328"/>
    </source>
</evidence>
<accession>S9SHA3</accession>